<dbReference type="Proteomes" id="UP000233534">
    <property type="component" value="Chromosome"/>
</dbReference>
<sequence length="393" mass="43739">MKTKIISYLLIISMIMTGVAYAAEGLNLSNEDSTYGQGIQKISNVNANDENQSFPDIKNHWCQSVIEKFVAKGWVVGYDDGLFRPDIFVTRAEFTAMVVNIFKEEKKVEGSSFTDVNKSDWFYNAVSYAASEGLVAGYEDGTFKPMANMQRQDAAVLVSRLFEVDFFEGADEFKFKDEDTFPEYSYQSIKNLASHEIVRGYPDGTFKPYNLITRAEAVQMLNVVLKYIEVPEETPPLVPPETATPTKEPESTPEPTTTSTPKPSTPSTGGGSKPKPTPTGVSKIYRTYTTTKDFEEGIKINLSSQEIDCLKLDETTKTFNYMWVAVSSKGTVVKINTDTGEILGEYRTAPEGQPLNPSRTTVDHEGNVWVANRDGNSVVKQDMCLLMLTTMYG</sequence>
<dbReference type="InterPro" id="IPR051465">
    <property type="entry name" value="Cell_Envelope_Struct_Comp"/>
</dbReference>
<dbReference type="Gene3D" id="2.130.10.10">
    <property type="entry name" value="YVTN repeat-like/Quinoprotein amine dehydrogenase"/>
    <property type="match status" value="1"/>
</dbReference>
<dbReference type="PROSITE" id="PS51272">
    <property type="entry name" value="SLH"/>
    <property type="match status" value="3"/>
</dbReference>
<evidence type="ECO:0000256" key="2">
    <source>
        <dbReference type="SAM" id="MobiDB-lite"/>
    </source>
</evidence>
<feature type="chain" id="PRO_5014992071" evidence="3">
    <location>
        <begin position="23"/>
        <end position="393"/>
    </location>
</feature>
<keyword evidence="3" id="KW-0732">Signal</keyword>
<keyword evidence="1" id="KW-0677">Repeat</keyword>
<dbReference type="PANTHER" id="PTHR43308">
    <property type="entry name" value="OUTER MEMBRANE PROTEIN ALPHA-RELATED"/>
    <property type="match status" value="1"/>
</dbReference>
<dbReference type="AlphaFoldDB" id="A0A2K9E3F4"/>
<dbReference type="RefSeq" id="WP_101299729.1">
    <property type="nucleotide sequence ID" value="NZ_CP025197.1"/>
</dbReference>
<keyword evidence="6" id="KW-1185">Reference proteome</keyword>
<dbReference type="InterPro" id="IPR001119">
    <property type="entry name" value="SLH_dom"/>
</dbReference>
<feature type="domain" description="SLH" evidence="4">
    <location>
        <begin position="49"/>
        <end position="108"/>
    </location>
</feature>
<feature type="signal peptide" evidence="3">
    <location>
        <begin position="1"/>
        <end position="22"/>
    </location>
</feature>
<name>A0A2K9E3F4_9FIRM</name>
<feature type="domain" description="SLH" evidence="4">
    <location>
        <begin position="173"/>
        <end position="235"/>
    </location>
</feature>
<evidence type="ECO:0000256" key="3">
    <source>
        <dbReference type="SAM" id="SignalP"/>
    </source>
</evidence>
<protein>
    <submittedName>
        <fullName evidence="5">Cellulosome-anchoring protein</fullName>
    </submittedName>
</protein>
<dbReference type="InterPro" id="IPR015943">
    <property type="entry name" value="WD40/YVTN_repeat-like_dom_sf"/>
</dbReference>
<accession>A0A2K9E3F4</accession>
<dbReference type="KEGG" id="hsc:HVS_04875"/>
<organism evidence="5 6">
    <name type="scientific">Acetivibrio saccincola</name>
    <dbReference type="NCBI Taxonomy" id="1677857"/>
    <lineage>
        <taxon>Bacteria</taxon>
        <taxon>Bacillati</taxon>
        <taxon>Bacillota</taxon>
        <taxon>Clostridia</taxon>
        <taxon>Eubacteriales</taxon>
        <taxon>Oscillospiraceae</taxon>
        <taxon>Acetivibrio</taxon>
    </lineage>
</organism>
<feature type="region of interest" description="Disordered" evidence="2">
    <location>
        <begin position="234"/>
        <end position="284"/>
    </location>
</feature>
<proteinExistence type="predicted"/>
<feature type="compositionally biased region" description="Low complexity" evidence="2">
    <location>
        <begin position="253"/>
        <end position="267"/>
    </location>
</feature>
<feature type="domain" description="SLH" evidence="4">
    <location>
        <begin position="109"/>
        <end position="172"/>
    </location>
</feature>
<dbReference type="Pfam" id="PF00395">
    <property type="entry name" value="SLH"/>
    <property type="match status" value="3"/>
</dbReference>
<dbReference type="PANTHER" id="PTHR43308:SF5">
    <property type="entry name" value="S-LAYER PROTEIN _ PEPTIDOGLYCAN ENDO-BETA-N-ACETYLGLUCOSAMINIDASE"/>
    <property type="match status" value="1"/>
</dbReference>
<evidence type="ECO:0000259" key="4">
    <source>
        <dbReference type="PROSITE" id="PS51272"/>
    </source>
</evidence>
<dbReference type="SUPFAM" id="SSF63829">
    <property type="entry name" value="Calcium-dependent phosphotriesterase"/>
    <property type="match status" value="1"/>
</dbReference>
<gene>
    <name evidence="5" type="primary">ancA10</name>
    <name evidence="5" type="ORF">HVS_04875</name>
</gene>
<reference evidence="5 6" key="1">
    <citation type="submission" date="2017-12" db="EMBL/GenBank/DDBJ databases">
        <title>Complete genome sequence of Herbivorax saccincola GGR1, a novel Cellulosome-producing hydrolytic bacterium in a thermophilic biogas plant, established by Illumina and Nanopore MinION sequencing.</title>
        <authorList>
            <person name="Pechtl A."/>
            <person name="Ruckert C."/>
            <person name="Koeck D.E."/>
            <person name="Maus I."/>
            <person name="Winkler A."/>
            <person name="Kalinowski J."/>
            <person name="Puhler A."/>
            <person name="Schwarz W.W."/>
            <person name="Zverlov V.V."/>
            <person name="Schluter A."/>
            <person name="Liebl W."/>
        </authorList>
    </citation>
    <scope>NUCLEOTIDE SEQUENCE [LARGE SCALE GENOMIC DNA]</scope>
    <source>
        <strain evidence="6">SR1</strain>
    </source>
</reference>
<evidence type="ECO:0000256" key="1">
    <source>
        <dbReference type="ARBA" id="ARBA00022737"/>
    </source>
</evidence>
<evidence type="ECO:0000313" key="6">
    <source>
        <dbReference type="Proteomes" id="UP000233534"/>
    </source>
</evidence>
<dbReference type="EMBL" id="CP025197">
    <property type="protein sequence ID" value="AUG56908.1"/>
    <property type="molecule type" value="Genomic_DNA"/>
</dbReference>
<evidence type="ECO:0000313" key="5">
    <source>
        <dbReference type="EMBL" id="AUG56908.1"/>
    </source>
</evidence>